<dbReference type="PANTHER" id="PTHR33862">
    <property type="entry name" value="OROFACIAL CLEFT 1 CANDIDATE GENE 1 PROTEIN"/>
    <property type="match status" value="1"/>
</dbReference>
<feature type="compositionally biased region" description="Polar residues" evidence="1">
    <location>
        <begin position="518"/>
        <end position="540"/>
    </location>
</feature>
<evidence type="ECO:0000256" key="2">
    <source>
        <dbReference type="SAM" id="Phobius"/>
    </source>
</evidence>
<dbReference type="PANTHER" id="PTHR33862:SF3">
    <property type="entry name" value="OROFACIAL CLEFT 1 CANDIDATE GENE 1 PROTEIN"/>
    <property type="match status" value="1"/>
</dbReference>
<keyword evidence="4" id="KW-1185">Reference proteome</keyword>
<feature type="transmembrane region" description="Helical" evidence="2">
    <location>
        <begin position="740"/>
        <end position="762"/>
    </location>
</feature>
<feature type="region of interest" description="Disordered" evidence="1">
    <location>
        <begin position="43"/>
        <end position="62"/>
    </location>
</feature>
<feature type="compositionally biased region" description="Basic and acidic residues" evidence="1">
    <location>
        <begin position="85"/>
        <end position="94"/>
    </location>
</feature>
<feature type="transmembrane region" description="Helical" evidence="2">
    <location>
        <begin position="648"/>
        <end position="665"/>
    </location>
</feature>
<gene>
    <name evidence="3" type="ORF">Q7C36_023326</name>
</gene>
<feature type="transmembrane region" description="Helical" evidence="2">
    <location>
        <begin position="706"/>
        <end position="728"/>
    </location>
</feature>
<dbReference type="Proteomes" id="UP001187315">
    <property type="component" value="Unassembled WGS sequence"/>
</dbReference>
<reference evidence="3" key="1">
    <citation type="submission" date="2023-08" db="EMBL/GenBank/DDBJ databases">
        <title>Pelteobagrus vachellii genome.</title>
        <authorList>
            <person name="Liu H."/>
        </authorList>
    </citation>
    <scope>NUCLEOTIDE SEQUENCE</scope>
    <source>
        <strain evidence="3">PRFRI_2022a</strain>
        <tissue evidence="3">Muscle</tissue>
    </source>
</reference>
<evidence type="ECO:0000313" key="4">
    <source>
        <dbReference type="Proteomes" id="UP001187315"/>
    </source>
</evidence>
<keyword evidence="2" id="KW-0472">Membrane</keyword>
<evidence type="ECO:0000313" key="3">
    <source>
        <dbReference type="EMBL" id="KAK2815060.1"/>
    </source>
</evidence>
<sequence>IWCQDNATINTAKLIKVKRKSLLNSVSVLKLEQKALKQAKQKKSKSAEFLMAKEQEQEEEEGVMKGIVNPGFLSGEEEDEQSCSRQRDGGREIGGDGQDSTLAAHQQQKDLEALVSTRGNEGARNYFDPWATVEGDLRQHGMFRVGAGDELELKFMHEDERGLYEKLSQILNEDEVSTVIDLPGSFMEERPVAVAPRVQQAGWRDHLREKLEEKREQVIPHYVEQLREHVQDDMIPVGRASLEQDECMAEEKECTRKQRVMAVLRGNTKESFSVRDLKEEEAALQDRLYAAFQRSERRLLNSLRQRQAEVIAQYGEITDITEPLGIGSELPWQVEWTRTPQPMEVRVVCLRAVREKLSRGLYSVCVSLQSGLSGPALRWSRLKEQQWTSVTEPVEHHGRICDIELLINQNLHVVLPASCDLLPSSVLMFRLLSMPSKQCAVSAVVAWGVFPVCDCSLTLIQGRFRTPLLRGCPNSAIDQFSKIERLLSADLDNWLCNLYFQVRKFQQRDRVVPECNATEGTNEQPRPDISTSTCSSNSRAGKSPAELLPVLEPTSEKTKPGTQAKGGKQNQPFHKITSQSCCEGEREVRPSMITEELQHFSFSIQSQRAAPLYNIVCCGPAERLRIVWRMLPTELGLSGIPRPRFSQLTLLLTLIFFTWFLRLYLHYCSQWLFLHVRNVPVNRFCFHAHTVDLVYQSSLLLTLEELLLVLLGPLTLNAAMFLLLLIRWLCQLVFGSTPSFLSKLIMALGVWTVLDPLAVFTVDAVLGRLSYSAEKPVADAAKLYWHFHRLQQSGTAGILITLFLYIVLFILSFTMLYMYFLRSHNDGRILDVYLRLHSPERAFFIPDDLEVSNQELSYIVKNAEQWRGFNGERRKVAVYDYIWTQEVSGGCESPGAIATEVGETSTHVSIYTLHLSGLRQRYRHFLRQPTGAIVELIGDLDGAAAHQNVHYQNTGQNDVHRRMKNSTNTLRERRSKNPAWRCNKVGPLSGIACEPKDH</sequence>
<name>A0AA88IIK2_TACVA</name>
<proteinExistence type="predicted"/>
<accession>A0AA88IIK2</accession>
<keyword evidence="2" id="KW-1133">Transmembrane helix</keyword>
<feature type="region of interest" description="Disordered" evidence="1">
    <location>
        <begin position="70"/>
        <end position="106"/>
    </location>
</feature>
<dbReference type="EMBL" id="JAVHJS010000026">
    <property type="protein sequence ID" value="KAK2815060.1"/>
    <property type="molecule type" value="Genomic_DNA"/>
</dbReference>
<protein>
    <recommendedName>
        <fullName evidence="5">Orofacial cleft 1 candidate gene 1 protein</fullName>
    </recommendedName>
</protein>
<dbReference type="InterPro" id="IPR031390">
    <property type="entry name" value="OFCC1"/>
</dbReference>
<comment type="caution">
    <text evidence="3">The sequence shown here is derived from an EMBL/GenBank/DDBJ whole genome shotgun (WGS) entry which is preliminary data.</text>
</comment>
<feature type="region of interest" description="Disordered" evidence="1">
    <location>
        <begin position="516"/>
        <end position="574"/>
    </location>
</feature>
<keyword evidence="2" id="KW-0812">Transmembrane</keyword>
<dbReference type="AlphaFoldDB" id="A0AA88IIK2"/>
<feature type="non-terminal residue" evidence="3">
    <location>
        <position position="998"/>
    </location>
</feature>
<evidence type="ECO:0000256" key="1">
    <source>
        <dbReference type="SAM" id="MobiDB-lite"/>
    </source>
</evidence>
<evidence type="ECO:0008006" key="5">
    <source>
        <dbReference type="Google" id="ProtNLM"/>
    </source>
</evidence>
<feature type="transmembrane region" description="Helical" evidence="2">
    <location>
        <begin position="796"/>
        <end position="820"/>
    </location>
</feature>
<dbReference type="Pfam" id="PF15680">
    <property type="entry name" value="OFCC1"/>
    <property type="match status" value="1"/>
</dbReference>
<organism evidence="3 4">
    <name type="scientific">Tachysurus vachellii</name>
    <name type="common">Darkbarbel catfish</name>
    <name type="synonym">Pelteobagrus vachellii</name>
    <dbReference type="NCBI Taxonomy" id="175792"/>
    <lineage>
        <taxon>Eukaryota</taxon>
        <taxon>Metazoa</taxon>
        <taxon>Chordata</taxon>
        <taxon>Craniata</taxon>
        <taxon>Vertebrata</taxon>
        <taxon>Euteleostomi</taxon>
        <taxon>Actinopterygii</taxon>
        <taxon>Neopterygii</taxon>
        <taxon>Teleostei</taxon>
        <taxon>Ostariophysi</taxon>
        <taxon>Siluriformes</taxon>
        <taxon>Bagridae</taxon>
        <taxon>Tachysurus</taxon>
    </lineage>
</organism>